<gene>
    <name evidence="2" type="ORF">Glove_134g263</name>
</gene>
<dbReference type="Proteomes" id="UP000266861">
    <property type="component" value="Unassembled WGS sequence"/>
</dbReference>
<keyword evidence="3" id="KW-1185">Reference proteome</keyword>
<evidence type="ECO:0000313" key="3">
    <source>
        <dbReference type="Proteomes" id="UP000266861"/>
    </source>
</evidence>
<dbReference type="EMBL" id="PQFF01000125">
    <property type="protein sequence ID" value="RHZ80525.1"/>
    <property type="molecule type" value="Genomic_DNA"/>
</dbReference>
<organism evidence="2 3">
    <name type="scientific">Diversispora epigaea</name>
    <dbReference type="NCBI Taxonomy" id="1348612"/>
    <lineage>
        <taxon>Eukaryota</taxon>
        <taxon>Fungi</taxon>
        <taxon>Fungi incertae sedis</taxon>
        <taxon>Mucoromycota</taxon>
        <taxon>Glomeromycotina</taxon>
        <taxon>Glomeromycetes</taxon>
        <taxon>Diversisporales</taxon>
        <taxon>Diversisporaceae</taxon>
        <taxon>Diversispora</taxon>
    </lineage>
</organism>
<evidence type="ECO:0000313" key="2">
    <source>
        <dbReference type="EMBL" id="RHZ80525.1"/>
    </source>
</evidence>
<reference evidence="2 3" key="1">
    <citation type="submission" date="2018-08" db="EMBL/GenBank/DDBJ databases">
        <title>Genome and evolution of the arbuscular mycorrhizal fungus Diversispora epigaea (formerly Glomus versiforme) and its bacterial endosymbionts.</title>
        <authorList>
            <person name="Sun X."/>
            <person name="Fei Z."/>
            <person name="Harrison M."/>
        </authorList>
    </citation>
    <scope>NUCLEOTIDE SEQUENCE [LARGE SCALE GENOMIC DNA]</scope>
    <source>
        <strain evidence="2 3">IT104</strain>
    </source>
</reference>
<proteinExistence type="predicted"/>
<sequence length="185" mass="20934">MANTQSKIDLLEQNSKLVAEISELKKKYTEVEAENVKLRQVIEESTDLKTRLSLTNRKHLPQKISSACSELPVISQSSASTIETYSDEENDIGSVDPNLVQNVISFETDLDNTPKQVVNITSVTSNLSEIEKSSESASSICTETKLLEDREVDEFLVERHNEQISNEIRERNREKKLGSQDFFII</sequence>
<name>A0A397IWX8_9GLOM</name>
<protein>
    <submittedName>
        <fullName evidence="2">Uncharacterized protein</fullName>
    </submittedName>
</protein>
<accession>A0A397IWX8</accession>
<comment type="caution">
    <text evidence="2">The sequence shown here is derived from an EMBL/GenBank/DDBJ whole genome shotgun (WGS) entry which is preliminary data.</text>
</comment>
<dbReference type="OrthoDB" id="2446119at2759"/>
<dbReference type="AlphaFoldDB" id="A0A397IWX8"/>
<feature type="coiled-coil region" evidence="1">
    <location>
        <begin position="7"/>
        <end position="41"/>
    </location>
</feature>
<keyword evidence="1" id="KW-0175">Coiled coil</keyword>
<evidence type="ECO:0000256" key="1">
    <source>
        <dbReference type="SAM" id="Coils"/>
    </source>
</evidence>